<proteinExistence type="predicted"/>
<feature type="compositionally biased region" description="Acidic residues" evidence="1">
    <location>
        <begin position="99"/>
        <end position="110"/>
    </location>
</feature>
<accession>A0A9P4PGP0</accession>
<feature type="compositionally biased region" description="Low complexity" evidence="1">
    <location>
        <begin position="68"/>
        <end position="79"/>
    </location>
</feature>
<evidence type="ECO:0000313" key="3">
    <source>
        <dbReference type="Proteomes" id="UP000799764"/>
    </source>
</evidence>
<evidence type="ECO:0000256" key="1">
    <source>
        <dbReference type="SAM" id="MobiDB-lite"/>
    </source>
</evidence>
<keyword evidence="3" id="KW-1185">Reference proteome</keyword>
<dbReference type="OrthoDB" id="3795884at2759"/>
<reference evidence="2" key="1">
    <citation type="journal article" date="2020" name="Stud. Mycol.">
        <title>101 Dothideomycetes genomes: a test case for predicting lifestyles and emergence of pathogens.</title>
        <authorList>
            <person name="Haridas S."/>
            <person name="Albert R."/>
            <person name="Binder M."/>
            <person name="Bloem J."/>
            <person name="Labutti K."/>
            <person name="Salamov A."/>
            <person name="Andreopoulos B."/>
            <person name="Baker S."/>
            <person name="Barry K."/>
            <person name="Bills G."/>
            <person name="Bluhm B."/>
            <person name="Cannon C."/>
            <person name="Castanera R."/>
            <person name="Culley D."/>
            <person name="Daum C."/>
            <person name="Ezra D."/>
            <person name="Gonzalez J."/>
            <person name="Henrissat B."/>
            <person name="Kuo A."/>
            <person name="Liang C."/>
            <person name="Lipzen A."/>
            <person name="Lutzoni F."/>
            <person name="Magnuson J."/>
            <person name="Mondo S."/>
            <person name="Nolan M."/>
            <person name="Ohm R."/>
            <person name="Pangilinan J."/>
            <person name="Park H.-J."/>
            <person name="Ramirez L."/>
            <person name="Alfaro M."/>
            <person name="Sun H."/>
            <person name="Tritt A."/>
            <person name="Yoshinaga Y."/>
            <person name="Zwiers L.-H."/>
            <person name="Turgeon B."/>
            <person name="Goodwin S."/>
            <person name="Spatafora J."/>
            <person name="Crous P."/>
            <person name="Grigoriev I."/>
        </authorList>
    </citation>
    <scope>NUCLEOTIDE SEQUENCE</scope>
    <source>
        <strain evidence="2">CBS 690.94</strain>
    </source>
</reference>
<evidence type="ECO:0000313" key="2">
    <source>
        <dbReference type="EMBL" id="KAF2443642.1"/>
    </source>
</evidence>
<feature type="region of interest" description="Disordered" evidence="1">
    <location>
        <begin position="68"/>
        <end position="131"/>
    </location>
</feature>
<organism evidence="2 3">
    <name type="scientific">Karstenula rhodostoma CBS 690.94</name>
    <dbReference type="NCBI Taxonomy" id="1392251"/>
    <lineage>
        <taxon>Eukaryota</taxon>
        <taxon>Fungi</taxon>
        <taxon>Dikarya</taxon>
        <taxon>Ascomycota</taxon>
        <taxon>Pezizomycotina</taxon>
        <taxon>Dothideomycetes</taxon>
        <taxon>Pleosporomycetidae</taxon>
        <taxon>Pleosporales</taxon>
        <taxon>Massarineae</taxon>
        <taxon>Didymosphaeriaceae</taxon>
        <taxon>Karstenula</taxon>
    </lineage>
</organism>
<sequence length="131" mass="14567">MCIIIPIDHTPCDHTIAIWQHCANAPRSVFGHKPCSHIRQHGRPIITRKMCHNCGGPRFFARRGGLAARGSGSGSSMLGQVKEDMNEQYDSGYQSDLIPEAEDEADDDDLALSPRQSAALTQRWRDLSRQP</sequence>
<gene>
    <name evidence="2" type="ORF">P171DRAFT_432852</name>
</gene>
<dbReference type="AlphaFoldDB" id="A0A9P4PGP0"/>
<dbReference type="EMBL" id="MU001502">
    <property type="protein sequence ID" value="KAF2443642.1"/>
    <property type="molecule type" value="Genomic_DNA"/>
</dbReference>
<name>A0A9P4PGP0_9PLEO</name>
<protein>
    <submittedName>
        <fullName evidence="2">Uncharacterized protein</fullName>
    </submittedName>
</protein>
<dbReference type="Proteomes" id="UP000799764">
    <property type="component" value="Unassembled WGS sequence"/>
</dbReference>
<comment type="caution">
    <text evidence="2">The sequence shown here is derived from an EMBL/GenBank/DDBJ whole genome shotgun (WGS) entry which is preliminary data.</text>
</comment>